<dbReference type="AlphaFoldDB" id="A0AAD1XNJ6"/>
<keyword evidence="2" id="KW-1185">Reference proteome</keyword>
<dbReference type="EMBL" id="CAMPGE010017327">
    <property type="protein sequence ID" value="CAI2375820.1"/>
    <property type="molecule type" value="Genomic_DNA"/>
</dbReference>
<sequence>MLRILRKFYNNLFLYHNDKLKNKRLSSVHSGVILDALVNLAKVYLPEVSPEPMAEFLFKFLSLHFKDSCDLESEAAQQGQNAFNCTYHYRTKYFKTLFESEYFRCLVKSFISLRSASVSSVSGLRLEWDWENHHNSSKKKLEKILSECLYKAFPVLVEDCLNQTYRKCKQLEVAIEPRSNA</sequence>
<organism evidence="1 2">
    <name type="scientific">Euplotes crassus</name>
    <dbReference type="NCBI Taxonomy" id="5936"/>
    <lineage>
        <taxon>Eukaryota</taxon>
        <taxon>Sar</taxon>
        <taxon>Alveolata</taxon>
        <taxon>Ciliophora</taxon>
        <taxon>Intramacronucleata</taxon>
        <taxon>Spirotrichea</taxon>
        <taxon>Hypotrichia</taxon>
        <taxon>Euplotida</taxon>
        <taxon>Euplotidae</taxon>
        <taxon>Moneuplotes</taxon>
    </lineage>
</organism>
<proteinExistence type="predicted"/>
<comment type="caution">
    <text evidence="1">The sequence shown here is derived from an EMBL/GenBank/DDBJ whole genome shotgun (WGS) entry which is preliminary data.</text>
</comment>
<gene>
    <name evidence="1" type="ORF">ECRASSUSDP1_LOCUS17185</name>
</gene>
<evidence type="ECO:0000313" key="2">
    <source>
        <dbReference type="Proteomes" id="UP001295684"/>
    </source>
</evidence>
<reference evidence="1" key="1">
    <citation type="submission" date="2023-07" db="EMBL/GenBank/DDBJ databases">
        <authorList>
            <consortium name="AG Swart"/>
            <person name="Singh M."/>
            <person name="Singh A."/>
            <person name="Seah K."/>
            <person name="Emmerich C."/>
        </authorList>
    </citation>
    <scope>NUCLEOTIDE SEQUENCE</scope>
    <source>
        <strain evidence="1">DP1</strain>
    </source>
</reference>
<protein>
    <submittedName>
        <fullName evidence="1">Uncharacterized protein</fullName>
    </submittedName>
</protein>
<accession>A0AAD1XNJ6</accession>
<dbReference type="Proteomes" id="UP001295684">
    <property type="component" value="Unassembled WGS sequence"/>
</dbReference>
<name>A0AAD1XNJ6_EUPCR</name>
<evidence type="ECO:0000313" key="1">
    <source>
        <dbReference type="EMBL" id="CAI2375820.1"/>
    </source>
</evidence>